<dbReference type="EMBL" id="FUKQ01000047">
    <property type="protein sequence ID" value="SJN40925.1"/>
    <property type="molecule type" value="Genomic_DNA"/>
</dbReference>
<dbReference type="AlphaFoldDB" id="A0A1R4K9V9"/>
<name>A0A1R4K9V9_9ACTN</name>
<proteinExistence type="predicted"/>
<dbReference type="Proteomes" id="UP000188342">
    <property type="component" value="Unassembled WGS sequence"/>
</dbReference>
<keyword evidence="2" id="KW-1185">Reference proteome</keyword>
<sequence length="392" mass="42832">MLQPVIDDLLVWAGRRGHQLDVDLLVQALDLRLLHDDLGDNHWPAGSVRQLMVERYPASGPVEPPAAEELLATLEVFWRFLRSDGRMNARSASPAELVAEGRKARGRMAKACQEAAMVTARRALAEQEQARDRLIPASDVHASAADFRASGLWRQLRALMDWVAAGPEGTRQVLPVGDLEMGQVRELWELLDLGVWTGRFRAADFDAAEVPAALASVPVVSRVAWDEGWAVQADCPAVDRLWWVAVRAGLLTVVEGTARVVLDEPSDAQGWVELAMAVLYCTAEWCAYETSLEALCLVLMMTSEPAGGGPATLRELVQAWVDSVRADLLDLGIAETSALDEAGWDLVHGMALFDDANLWRRGHRIEGTALGWDFCTVLSGALDDNGVLGLQE</sequence>
<protein>
    <submittedName>
        <fullName evidence="1">Uncharacterized protein</fullName>
    </submittedName>
</protein>
<gene>
    <name evidence="1" type="ORF">FM114_12355</name>
</gene>
<evidence type="ECO:0000313" key="1">
    <source>
        <dbReference type="EMBL" id="SJN40925.1"/>
    </source>
</evidence>
<evidence type="ECO:0000313" key="2">
    <source>
        <dbReference type="Proteomes" id="UP000188342"/>
    </source>
</evidence>
<dbReference type="STRING" id="1255658.FM114_12355"/>
<reference evidence="1 2" key="1">
    <citation type="submission" date="2017-02" db="EMBL/GenBank/DDBJ databases">
        <authorList>
            <person name="Peterson S.W."/>
        </authorList>
    </citation>
    <scope>NUCLEOTIDE SEQUENCE [LARGE SCALE GENOMIC DNA]</scope>
    <source>
        <strain evidence="1 2">LSP_Lj1</strain>
    </source>
</reference>
<accession>A0A1R4K9V9</accession>
<organism evidence="1 2">
    <name type="scientific">Luteococcus japonicus LSP_Lj1</name>
    <dbReference type="NCBI Taxonomy" id="1255658"/>
    <lineage>
        <taxon>Bacteria</taxon>
        <taxon>Bacillati</taxon>
        <taxon>Actinomycetota</taxon>
        <taxon>Actinomycetes</taxon>
        <taxon>Propionibacteriales</taxon>
        <taxon>Propionibacteriaceae</taxon>
        <taxon>Luteococcus</taxon>
    </lineage>
</organism>